<evidence type="ECO:0000313" key="13">
    <source>
        <dbReference type="Proteomes" id="UP000578091"/>
    </source>
</evidence>
<dbReference type="InterPro" id="IPR013685">
    <property type="entry name" value="POTRA_FtsQ_type"/>
</dbReference>
<feature type="domain" description="POTRA" evidence="11">
    <location>
        <begin position="34"/>
        <end position="103"/>
    </location>
</feature>
<dbReference type="PANTHER" id="PTHR35851:SF1">
    <property type="entry name" value="CELL DIVISION PROTEIN FTSQ"/>
    <property type="match status" value="1"/>
</dbReference>
<evidence type="ECO:0000256" key="4">
    <source>
        <dbReference type="ARBA" id="ARBA00022618"/>
    </source>
</evidence>
<evidence type="ECO:0000256" key="6">
    <source>
        <dbReference type="ARBA" id="ARBA00022989"/>
    </source>
</evidence>
<evidence type="ECO:0000313" key="12">
    <source>
        <dbReference type="EMBL" id="NZA28371.1"/>
    </source>
</evidence>
<feature type="region of interest" description="Disordered" evidence="10">
    <location>
        <begin position="232"/>
        <end position="269"/>
    </location>
</feature>
<dbReference type="Pfam" id="PF08478">
    <property type="entry name" value="POTRA_1"/>
    <property type="match status" value="1"/>
</dbReference>
<keyword evidence="7 9" id="KW-0472">Membrane</keyword>
<keyword evidence="8 9" id="KW-0131">Cell cycle</keyword>
<dbReference type="Gene3D" id="3.10.20.310">
    <property type="entry name" value="membrane protein fhac"/>
    <property type="match status" value="1"/>
</dbReference>
<dbReference type="Pfam" id="PF03799">
    <property type="entry name" value="FtsQ_DivIB_C"/>
    <property type="match status" value="1"/>
</dbReference>
<evidence type="ECO:0000256" key="8">
    <source>
        <dbReference type="ARBA" id="ARBA00023306"/>
    </source>
</evidence>
<dbReference type="GO" id="GO:0090529">
    <property type="term" value="P:cell septum assembly"/>
    <property type="evidence" value="ECO:0007669"/>
    <property type="project" value="InterPro"/>
</dbReference>
<evidence type="ECO:0000259" key="11">
    <source>
        <dbReference type="PROSITE" id="PS51779"/>
    </source>
</evidence>
<evidence type="ECO:0000256" key="3">
    <source>
        <dbReference type="ARBA" id="ARBA00022519"/>
    </source>
</evidence>
<dbReference type="EMBL" id="JACCKA010000092">
    <property type="protein sequence ID" value="NZA28371.1"/>
    <property type="molecule type" value="Genomic_DNA"/>
</dbReference>
<dbReference type="GO" id="GO:0005886">
    <property type="term" value="C:plasma membrane"/>
    <property type="evidence" value="ECO:0007669"/>
    <property type="project" value="UniProtKB-SubCell"/>
</dbReference>
<evidence type="ECO:0000256" key="10">
    <source>
        <dbReference type="SAM" id="MobiDB-lite"/>
    </source>
</evidence>
<evidence type="ECO:0000256" key="2">
    <source>
        <dbReference type="ARBA" id="ARBA00022475"/>
    </source>
</evidence>
<gene>
    <name evidence="9" type="primary">ftsQ</name>
    <name evidence="12" type="ORF">H0E84_18505</name>
</gene>
<keyword evidence="3 9" id="KW-0997">Cell inner membrane</keyword>
<evidence type="ECO:0000256" key="9">
    <source>
        <dbReference type="HAMAP-Rule" id="MF_00911"/>
    </source>
</evidence>
<proteinExistence type="inferred from homology"/>
<keyword evidence="4 9" id="KW-0132">Cell division</keyword>
<dbReference type="InterPro" id="IPR045335">
    <property type="entry name" value="FtsQ_C_sf"/>
</dbReference>
<dbReference type="InterPro" id="IPR005548">
    <property type="entry name" value="Cell_div_FtsQ/DivIB_C"/>
</dbReference>
<organism evidence="12 13">
    <name type="scientific">Luteimonas salinisoli</name>
    <dbReference type="NCBI Taxonomy" id="2752307"/>
    <lineage>
        <taxon>Bacteria</taxon>
        <taxon>Pseudomonadati</taxon>
        <taxon>Pseudomonadota</taxon>
        <taxon>Gammaproteobacteria</taxon>
        <taxon>Lysobacterales</taxon>
        <taxon>Lysobacteraceae</taxon>
        <taxon>Luteimonas</taxon>
    </lineage>
</organism>
<dbReference type="Gene3D" id="3.40.50.11690">
    <property type="entry name" value="Cell division protein FtsQ/DivIB"/>
    <property type="match status" value="1"/>
</dbReference>
<dbReference type="AlphaFoldDB" id="A0A853JG54"/>
<dbReference type="Proteomes" id="UP000578091">
    <property type="component" value="Unassembled WGS sequence"/>
</dbReference>
<dbReference type="InterPro" id="IPR026579">
    <property type="entry name" value="FtsQ"/>
</dbReference>
<comment type="subcellular location">
    <subcellularLocation>
        <location evidence="9">Cell inner membrane</location>
        <topology evidence="9">Single-pass type II membrane protein</topology>
    </subcellularLocation>
    <subcellularLocation>
        <location evidence="1">Membrane</location>
    </subcellularLocation>
    <text evidence="9">Localizes to the division septum.</text>
</comment>
<keyword evidence="6 9" id="KW-1133">Transmembrane helix</keyword>
<comment type="subunit">
    <text evidence="9">Part of a complex composed of FtsB, FtsL and FtsQ.</text>
</comment>
<protein>
    <recommendedName>
        <fullName evidence="9">Cell division protein FtsQ</fullName>
    </recommendedName>
</protein>
<dbReference type="PROSITE" id="PS51779">
    <property type="entry name" value="POTRA"/>
    <property type="match status" value="1"/>
</dbReference>
<accession>A0A853JG54</accession>
<dbReference type="InterPro" id="IPR034746">
    <property type="entry name" value="POTRA"/>
</dbReference>
<sequence length="320" mass="35242">MTALLRIIAWTLALALVALPVVAVLQGWIGSERWPLRTLRVVGELERVEDRALREALLPYASHGFFAMRLDGAQAAVARLPWVERAEVRKRWPDVIEVRIVEHRPFARWGEDRLLSEQGRLFPAAGIGPLPRLPLLDGPEARVADVVALYNESRVLFTPIGYDVRRLTLDPRGSWALTLSNGTEVTIGSQQARTRLERFARLLPRLLQQKTIPLRRADLRYTNGFALEWTEEPGMGNRESGMAKAGNRESGIGNGESKGNPPRSMTEVAGATATASAARASTLAFFTMPPRPPSSFPASGLRLPAFPIPHSPFPIPGPTT</sequence>
<keyword evidence="13" id="KW-1185">Reference proteome</keyword>
<dbReference type="RefSeq" id="WP_180680135.1">
    <property type="nucleotide sequence ID" value="NZ_JACCKA010000092.1"/>
</dbReference>
<comment type="function">
    <text evidence="9">Essential cell division protein. May link together the upstream cell division proteins, which are predominantly cytoplasmic, with the downstream cell division proteins, which are predominantly periplasmic. May control correct divisome assembly.</text>
</comment>
<dbReference type="GO" id="GO:0043093">
    <property type="term" value="P:FtsZ-dependent cytokinesis"/>
    <property type="evidence" value="ECO:0007669"/>
    <property type="project" value="UniProtKB-UniRule"/>
</dbReference>
<keyword evidence="5 9" id="KW-0812">Transmembrane</keyword>
<keyword evidence="2 9" id="KW-1003">Cell membrane</keyword>
<evidence type="ECO:0000256" key="1">
    <source>
        <dbReference type="ARBA" id="ARBA00004370"/>
    </source>
</evidence>
<comment type="caution">
    <text evidence="12">The sequence shown here is derived from an EMBL/GenBank/DDBJ whole genome shotgun (WGS) entry which is preliminary data.</text>
</comment>
<dbReference type="GO" id="GO:0032153">
    <property type="term" value="C:cell division site"/>
    <property type="evidence" value="ECO:0007669"/>
    <property type="project" value="UniProtKB-UniRule"/>
</dbReference>
<dbReference type="PANTHER" id="PTHR35851">
    <property type="entry name" value="CELL DIVISION PROTEIN FTSQ"/>
    <property type="match status" value="1"/>
</dbReference>
<evidence type="ECO:0000256" key="7">
    <source>
        <dbReference type="ARBA" id="ARBA00023136"/>
    </source>
</evidence>
<comment type="similarity">
    <text evidence="9">Belongs to the FtsQ/DivIB family. FtsQ subfamily.</text>
</comment>
<dbReference type="HAMAP" id="MF_00911">
    <property type="entry name" value="FtsQ_subfam"/>
    <property type="match status" value="1"/>
</dbReference>
<name>A0A853JG54_9GAMM</name>
<reference evidence="12 13" key="1">
    <citation type="submission" date="2020-07" db="EMBL/GenBank/DDBJ databases">
        <title>Luteimonas sp. SJ-92.</title>
        <authorList>
            <person name="Huang X.-X."/>
            <person name="Xu L."/>
            <person name="Sun J.-Q."/>
        </authorList>
    </citation>
    <scope>NUCLEOTIDE SEQUENCE [LARGE SCALE GENOMIC DNA]</scope>
    <source>
        <strain evidence="12 13">SJ-92</strain>
    </source>
</reference>
<evidence type="ECO:0000256" key="5">
    <source>
        <dbReference type="ARBA" id="ARBA00022692"/>
    </source>
</evidence>